<evidence type="ECO:0000313" key="2">
    <source>
        <dbReference type="EMBL" id="MEG3616204.1"/>
    </source>
</evidence>
<reference evidence="2" key="2">
    <citation type="submission" date="2024-02" db="EMBL/GenBank/DDBJ databases">
        <authorList>
            <person name="Prathaban M."/>
            <person name="Mythili R."/>
            <person name="Sharmila Devi N."/>
            <person name="Sobanaa M."/>
            <person name="Prathiviraj R."/>
            <person name="Selvin J."/>
        </authorList>
    </citation>
    <scope>NUCLEOTIDE SEQUENCE</scope>
    <source>
        <strain evidence="2">MP1014</strain>
    </source>
</reference>
<feature type="domain" description="Tyrosine specific protein phosphatases" evidence="1">
    <location>
        <begin position="99"/>
        <end position="162"/>
    </location>
</feature>
<protein>
    <submittedName>
        <fullName evidence="2">Tyrosine-protein phosphatase</fullName>
        <ecNumber evidence="2">3.1.3.48</ecNumber>
    </submittedName>
</protein>
<sequence length="252" mass="25899">MSTETGTVPDRLVNLRDVATSSDAVRPGVLLRADAPRAGDVPPSDVVWPPRTVLDLRDPGEQREPHPLADVAGVLSLPVLDGATRVAPAEHPGPFDLGRLYLEMLDGVGGRHLAAGVAALATSDAPVLVHCTAGKDRTGVFVAAVLALLGVERSAIVADYVRTGPNMPRVLARARHTSRAPDRRSHVVAALPPELLTAPAHAISTVLDALAARDGGPGGWFAAQGGAASTVSSLRARMLRPSAPAPGATPAS</sequence>
<reference evidence="2" key="1">
    <citation type="journal article" date="2024" name="Antonie Van Leeuwenhoek">
        <title>Isoptericola haloaureus sp. nov., a dimorphic actinobacterium isolated from mangrove sediments of southeast India, implicating biosaline agricultural significance through nitrogen fixation and salt tolerance genes.</title>
        <authorList>
            <person name="Prathaban M."/>
            <person name="Prathiviraj R."/>
            <person name="Ravichandran M."/>
            <person name="Natarajan S.D."/>
            <person name="Sobanaa M."/>
            <person name="Hari Krishna Kumar S."/>
            <person name="Chandrasekar V."/>
            <person name="Selvin J."/>
        </authorList>
    </citation>
    <scope>NUCLEOTIDE SEQUENCE</scope>
    <source>
        <strain evidence="2">MP1014</strain>
    </source>
</reference>
<keyword evidence="3" id="KW-1185">Reference proteome</keyword>
<dbReference type="Pfam" id="PF13350">
    <property type="entry name" value="Y_phosphatase3"/>
    <property type="match status" value="1"/>
</dbReference>
<dbReference type="InterPro" id="IPR026893">
    <property type="entry name" value="Tyr/Ser_Pase_IphP-type"/>
</dbReference>
<evidence type="ECO:0000313" key="3">
    <source>
        <dbReference type="Proteomes" id="UP001310387"/>
    </source>
</evidence>
<dbReference type="EMBL" id="JBAGLP010000118">
    <property type="protein sequence ID" value="MEG3616204.1"/>
    <property type="molecule type" value="Genomic_DNA"/>
</dbReference>
<dbReference type="InterPro" id="IPR029021">
    <property type="entry name" value="Prot-tyrosine_phosphatase-like"/>
</dbReference>
<dbReference type="PROSITE" id="PS50056">
    <property type="entry name" value="TYR_PHOSPHATASE_2"/>
    <property type="match status" value="1"/>
</dbReference>
<dbReference type="RefSeq" id="WP_332902705.1">
    <property type="nucleotide sequence ID" value="NZ_JBAGLP010000118.1"/>
</dbReference>
<gene>
    <name evidence="2" type="ORF">V5O49_13805</name>
</gene>
<dbReference type="EC" id="3.1.3.48" evidence="2"/>
<dbReference type="InterPro" id="IPR000387">
    <property type="entry name" value="Tyr_Pase_dom"/>
</dbReference>
<evidence type="ECO:0000259" key="1">
    <source>
        <dbReference type="PROSITE" id="PS50056"/>
    </source>
</evidence>
<dbReference type="Gene3D" id="3.90.190.10">
    <property type="entry name" value="Protein tyrosine phosphatase superfamily"/>
    <property type="match status" value="1"/>
</dbReference>
<accession>A0ABU7Z9K5</accession>
<dbReference type="PROSITE" id="PS00383">
    <property type="entry name" value="TYR_PHOSPHATASE_1"/>
    <property type="match status" value="1"/>
</dbReference>
<organism evidence="2 3">
    <name type="scientific">Isoptericola haloaureus</name>
    <dbReference type="NCBI Taxonomy" id="1542902"/>
    <lineage>
        <taxon>Bacteria</taxon>
        <taxon>Bacillati</taxon>
        <taxon>Actinomycetota</taxon>
        <taxon>Actinomycetes</taxon>
        <taxon>Micrococcales</taxon>
        <taxon>Promicromonosporaceae</taxon>
        <taxon>Isoptericola</taxon>
    </lineage>
</organism>
<name>A0ABU7Z9K5_9MICO</name>
<dbReference type="SUPFAM" id="SSF52799">
    <property type="entry name" value="(Phosphotyrosine protein) phosphatases II"/>
    <property type="match status" value="1"/>
</dbReference>
<comment type="caution">
    <text evidence="2">The sequence shown here is derived from an EMBL/GenBank/DDBJ whole genome shotgun (WGS) entry which is preliminary data.</text>
</comment>
<dbReference type="GO" id="GO:0004725">
    <property type="term" value="F:protein tyrosine phosphatase activity"/>
    <property type="evidence" value="ECO:0007669"/>
    <property type="project" value="UniProtKB-EC"/>
</dbReference>
<keyword evidence="2" id="KW-0378">Hydrolase</keyword>
<proteinExistence type="predicted"/>
<dbReference type="Proteomes" id="UP001310387">
    <property type="component" value="Unassembled WGS sequence"/>
</dbReference>
<dbReference type="InterPro" id="IPR016130">
    <property type="entry name" value="Tyr_Pase_AS"/>
</dbReference>